<keyword evidence="2" id="KW-0175">Coiled coil</keyword>
<dbReference type="PROSITE" id="PS50887">
    <property type="entry name" value="GGDEF"/>
    <property type="match status" value="1"/>
</dbReference>
<proteinExistence type="predicted"/>
<evidence type="ECO:0000256" key="1">
    <source>
        <dbReference type="ARBA" id="ARBA00012528"/>
    </source>
</evidence>
<gene>
    <name evidence="4" type="ORF">RM552_08450</name>
</gene>
<evidence type="ECO:0000259" key="3">
    <source>
        <dbReference type="PROSITE" id="PS50887"/>
    </source>
</evidence>
<keyword evidence="4" id="KW-0808">Transferase</keyword>
<dbReference type="RefSeq" id="WP_311368386.1">
    <property type="nucleotide sequence ID" value="NZ_JAVRHX010000002.1"/>
</dbReference>
<feature type="coiled-coil region" evidence="2">
    <location>
        <begin position="151"/>
        <end position="178"/>
    </location>
</feature>
<dbReference type="Proteomes" id="UP001253545">
    <property type="component" value="Unassembled WGS sequence"/>
</dbReference>
<dbReference type="InterPro" id="IPR043128">
    <property type="entry name" value="Rev_trsase/Diguanyl_cyclase"/>
</dbReference>
<dbReference type="EC" id="2.7.7.65" evidence="1"/>
<organism evidence="4 5">
    <name type="scientific">Glaciecola petra</name>
    <dbReference type="NCBI Taxonomy" id="3075602"/>
    <lineage>
        <taxon>Bacteria</taxon>
        <taxon>Pseudomonadati</taxon>
        <taxon>Pseudomonadota</taxon>
        <taxon>Gammaproteobacteria</taxon>
        <taxon>Alteromonadales</taxon>
        <taxon>Alteromonadaceae</taxon>
        <taxon>Glaciecola</taxon>
    </lineage>
</organism>
<dbReference type="PANTHER" id="PTHR45138:SF2">
    <property type="entry name" value="DIGUANYLATE CYCLASE VDCA"/>
    <property type="match status" value="1"/>
</dbReference>
<dbReference type="PANTHER" id="PTHR45138">
    <property type="entry name" value="REGULATORY COMPONENTS OF SENSORY TRANSDUCTION SYSTEM"/>
    <property type="match status" value="1"/>
</dbReference>
<comment type="caution">
    <text evidence="4">The sequence shown here is derived from an EMBL/GenBank/DDBJ whole genome shotgun (WGS) entry which is preliminary data.</text>
</comment>
<keyword evidence="5" id="KW-1185">Reference proteome</keyword>
<dbReference type="GO" id="GO:0052621">
    <property type="term" value="F:diguanylate cyclase activity"/>
    <property type="evidence" value="ECO:0007669"/>
    <property type="project" value="UniProtKB-EC"/>
</dbReference>
<keyword evidence="4" id="KW-0548">Nucleotidyltransferase</keyword>
<protein>
    <recommendedName>
        <fullName evidence="1">diguanylate cyclase</fullName>
        <ecNumber evidence="1">2.7.7.65</ecNumber>
    </recommendedName>
</protein>
<dbReference type="NCBIfam" id="TIGR00254">
    <property type="entry name" value="GGDEF"/>
    <property type="match status" value="1"/>
</dbReference>
<dbReference type="EMBL" id="JAVRHX010000002">
    <property type="protein sequence ID" value="MDT0594866.1"/>
    <property type="molecule type" value="Genomic_DNA"/>
</dbReference>
<dbReference type="Gene3D" id="3.30.70.270">
    <property type="match status" value="1"/>
</dbReference>
<feature type="domain" description="GGDEF" evidence="3">
    <location>
        <begin position="207"/>
        <end position="341"/>
    </location>
</feature>
<dbReference type="Pfam" id="PF00990">
    <property type="entry name" value="GGDEF"/>
    <property type="match status" value="1"/>
</dbReference>
<name>A0ABU2ZRI6_9ALTE</name>
<evidence type="ECO:0000256" key="2">
    <source>
        <dbReference type="SAM" id="Coils"/>
    </source>
</evidence>
<dbReference type="SUPFAM" id="SSF55073">
    <property type="entry name" value="Nucleotide cyclase"/>
    <property type="match status" value="1"/>
</dbReference>
<accession>A0ABU2ZRI6</accession>
<sequence length="341" mass="38004">MKFSEDSDQAANYLRQAIPTMVKHSIVPNPLNYTLWYSYFSDAFPELNKELDQAIERYGTCPAKVGENLFIQHISQLDNEDEEQLEAFQKAFSTMVNNLSDSIDQTAKQTNGFSAALKENIDALESHDLGADVAPVLNNLNANASAICDANDQFQGQLSAAQSEINALREELEASRRDANTDPLTGLYNRRVFEAIYKQFMEEESEDDLTLIMMDIDKFKLFNDTHGHLLGDQILKFVGKLLKSECPESITPVRFGGEEFAMLCPKCSLEKGQEVAENIREKLAAVPFNNKKSGAKIPPVTASFGVAMKKQKEELSEIIERADKALYAAKDGGRNQVQLAS</sequence>
<reference evidence="4 5" key="1">
    <citation type="submission" date="2023-09" db="EMBL/GenBank/DDBJ databases">
        <authorList>
            <person name="Rey-Velasco X."/>
        </authorList>
    </citation>
    <scope>NUCLEOTIDE SEQUENCE [LARGE SCALE GENOMIC DNA]</scope>
    <source>
        <strain evidence="4 5">P117</strain>
    </source>
</reference>
<dbReference type="CDD" id="cd01949">
    <property type="entry name" value="GGDEF"/>
    <property type="match status" value="1"/>
</dbReference>
<dbReference type="SMART" id="SM00267">
    <property type="entry name" value="GGDEF"/>
    <property type="match status" value="1"/>
</dbReference>
<evidence type="ECO:0000313" key="5">
    <source>
        <dbReference type="Proteomes" id="UP001253545"/>
    </source>
</evidence>
<dbReference type="InterPro" id="IPR000160">
    <property type="entry name" value="GGDEF_dom"/>
</dbReference>
<dbReference type="InterPro" id="IPR029787">
    <property type="entry name" value="Nucleotide_cyclase"/>
</dbReference>
<evidence type="ECO:0000313" key="4">
    <source>
        <dbReference type="EMBL" id="MDT0594866.1"/>
    </source>
</evidence>
<dbReference type="InterPro" id="IPR050469">
    <property type="entry name" value="Diguanylate_Cyclase"/>
</dbReference>